<dbReference type="PROSITE" id="PS50828">
    <property type="entry name" value="SMR"/>
    <property type="match status" value="1"/>
</dbReference>
<evidence type="ECO:0000259" key="1">
    <source>
        <dbReference type="PROSITE" id="PS50828"/>
    </source>
</evidence>
<accession>A0A1F7U1D4</accession>
<dbReference type="Gene3D" id="3.30.1370.110">
    <property type="match status" value="1"/>
</dbReference>
<evidence type="ECO:0000313" key="2">
    <source>
        <dbReference type="EMBL" id="OGL72036.1"/>
    </source>
</evidence>
<dbReference type="Proteomes" id="UP000177097">
    <property type="component" value="Unassembled WGS sequence"/>
</dbReference>
<name>A0A1F7U1D4_9BACT</name>
<proteinExistence type="predicted"/>
<dbReference type="SUPFAM" id="SSF160443">
    <property type="entry name" value="SMR domain-like"/>
    <property type="match status" value="1"/>
</dbReference>
<evidence type="ECO:0000313" key="3">
    <source>
        <dbReference type="Proteomes" id="UP000177097"/>
    </source>
</evidence>
<dbReference type="AlphaFoldDB" id="A0A1F7U1D4"/>
<dbReference type="InterPro" id="IPR036063">
    <property type="entry name" value="Smr_dom_sf"/>
</dbReference>
<dbReference type="SMART" id="SM00463">
    <property type="entry name" value="SMR"/>
    <property type="match status" value="1"/>
</dbReference>
<feature type="domain" description="Smr" evidence="1">
    <location>
        <begin position="36"/>
        <end position="110"/>
    </location>
</feature>
<dbReference type="EMBL" id="MGDX01000002">
    <property type="protein sequence ID" value="OGL72036.1"/>
    <property type="molecule type" value="Genomic_DNA"/>
</dbReference>
<protein>
    <recommendedName>
        <fullName evidence="1">Smr domain-containing protein</fullName>
    </recommendedName>
</protein>
<gene>
    <name evidence="2" type="ORF">A3C17_04605</name>
</gene>
<reference evidence="2 3" key="1">
    <citation type="journal article" date="2016" name="Nat. Commun.">
        <title>Thousands of microbial genomes shed light on interconnected biogeochemical processes in an aquifer system.</title>
        <authorList>
            <person name="Anantharaman K."/>
            <person name="Brown C.T."/>
            <person name="Hug L.A."/>
            <person name="Sharon I."/>
            <person name="Castelle C.J."/>
            <person name="Probst A.J."/>
            <person name="Thomas B.C."/>
            <person name="Singh A."/>
            <person name="Wilkins M.J."/>
            <person name="Karaoz U."/>
            <person name="Brodie E.L."/>
            <person name="Williams K.H."/>
            <person name="Hubbard S.S."/>
            <person name="Banfield J.F."/>
        </authorList>
    </citation>
    <scope>NUCLEOTIDE SEQUENCE [LARGE SCALE GENOMIC DNA]</scope>
</reference>
<dbReference type="InterPro" id="IPR002625">
    <property type="entry name" value="Smr_dom"/>
</dbReference>
<dbReference type="STRING" id="1802389.A3C17_04605"/>
<organism evidence="2 3">
    <name type="scientific">Candidatus Uhrbacteria bacterium RIFCSPHIGHO2_02_FULL_53_13</name>
    <dbReference type="NCBI Taxonomy" id="1802389"/>
    <lineage>
        <taxon>Bacteria</taxon>
        <taxon>Candidatus Uhriibacteriota</taxon>
    </lineage>
</organism>
<sequence>MKQHERQLKKDGERTMDADARALILAAEMGAEIPEVDLHGMDRLDAKRHIEQAVDAAFVAGDRVVRIVHGAGQGILRKLAREILEQNELVDGWHSASAPQSAGVTYAVILKRN</sequence>
<dbReference type="Pfam" id="PF01713">
    <property type="entry name" value="Smr"/>
    <property type="match status" value="1"/>
</dbReference>
<comment type="caution">
    <text evidence="2">The sequence shown here is derived from an EMBL/GenBank/DDBJ whole genome shotgun (WGS) entry which is preliminary data.</text>
</comment>